<evidence type="ECO:0000313" key="7">
    <source>
        <dbReference type="Proteomes" id="UP000551501"/>
    </source>
</evidence>
<dbReference type="EMBL" id="JACIFP010000001">
    <property type="protein sequence ID" value="MBB4134254.1"/>
    <property type="molecule type" value="Genomic_DNA"/>
</dbReference>
<organism evidence="6 7">
    <name type="scientific">Gordonia humi</name>
    <dbReference type="NCBI Taxonomy" id="686429"/>
    <lineage>
        <taxon>Bacteria</taxon>
        <taxon>Bacillati</taxon>
        <taxon>Actinomycetota</taxon>
        <taxon>Actinomycetes</taxon>
        <taxon>Mycobacteriales</taxon>
        <taxon>Gordoniaceae</taxon>
        <taxon>Gordonia</taxon>
    </lineage>
</organism>
<dbReference type="InterPro" id="IPR017871">
    <property type="entry name" value="ABC_transporter-like_CS"/>
</dbReference>
<dbReference type="Pfam" id="PF00005">
    <property type="entry name" value="ABC_tran"/>
    <property type="match status" value="2"/>
</dbReference>
<keyword evidence="2" id="KW-0677">Repeat</keyword>
<reference evidence="6 7" key="1">
    <citation type="submission" date="2020-08" db="EMBL/GenBank/DDBJ databases">
        <title>Sequencing the genomes of 1000 actinobacteria strains.</title>
        <authorList>
            <person name="Klenk H.-P."/>
        </authorList>
    </citation>
    <scope>NUCLEOTIDE SEQUENCE [LARGE SCALE GENOMIC DNA]</scope>
    <source>
        <strain evidence="6 7">DSM 45298</strain>
    </source>
</reference>
<dbReference type="CDD" id="cd03215">
    <property type="entry name" value="ABC_Carb_Monos_II"/>
    <property type="match status" value="1"/>
</dbReference>
<dbReference type="InterPro" id="IPR050107">
    <property type="entry name" value="ABC_carbohydrate_import_ATPase"/>
</dbReference>
<evidence type="ECO:0000256" key="2">
    <source>
        <dbReference type="ARBA" id="ARBA00022737"/>
    </source>
</evidence>
<dbReference type="PANTHER" id="PTHR43790:SF9">
    <property type="entry name" value="GALACTOFURANOSE TRANSPORTER ATP-BINDING PROTEIN YTFR"/>
    <property type="match status" value="1"/>
</dbReference>
<comment type="caution">
    <text evidence="6">The sequence shown here is derived from an EMBL/GenBank/DDBJ whole genome shotgun (WGS) entry which is preliminary data.</text>
</comment>
<dbReference type="PANTHER" id="PTHR43790">
    <property type="entry name" value="CARBOHYDRATE TRANSPORT ATP-BINDING PROTEIN MG119-RELATED"/>
    <property type="match status" value="1"/>
</dbReference>
<dbReference type="SUPFAM" id="SSF52540">
    <property type="entry name" value="P-loop containing nucleoside triphosphate hydrolases"/>
    <property type="match status" value="2"/>
</dbReference>
<dbReference type="CDD" id="cd03216">
    <property type="entry name" value="ABC_Carb_Monos_I"/>
    <property type="match status" value="1"/>
</dbReference>
<dbReference type="Proteomes" id="UP000551501">
    <property type="component" value="Unassembled WGS sequence"/>
</dbReference>
<feature type="domain" description="ABC transporter" evidence="5">
    <location>
        <begin position="255"/>
        <end position="499"/>
    </location>
</feature>
<name>A0A840EV79_9ACTN</name>
<evidence type="ECO:0000256" key="1">
    <source>
        <dbReference type="ARBA" id="ARBA00022448"/>
    </source>
</evidence>
<dbReference type="GO" id="GO:0016887">
    <property type="term" value="F:ATP hydrolysis activity"/>
    <property type="evidence" value="ECO:0007669"/>
    <property type="project" value="InterPro"/>
</dbReference>
<proteinExistence type="predicted"/>
<dbReference type="PROSITE" id="PS50893">
    <property type="entry name" value="ABC_TRANSPORTER_2"/>
    <property type="match status" value="2"/>
</dbReference>
<dbReference type="SMART" id="SM00382">
    <property type="entry name" value="AAA"/>
    <property type="match status" value="2"/>
</dbReference>
<evidence type="ECO:0000313" key="6">
    <source>
        <dbReference type="EMBL" id="MBB4134254.1"/>
    </source>
</evidence>
<dbReference type="AlphaFoldDB" id="A0A840EV79"/>
<sequence length="502" mass="52816">MNALEIRGLSKTFSGHVVLDGVDLTVKAGEVHALVGQNGSGKSTLIKVLAGYHAPDPGASASVLDNVLELGSAAAADRLNVRFVHQDLGLVNDLSIAENIMLGRTYPTLGGVKINWRAARQVAHDCLVRTGPAIDVNRKVGEFGIAERTRIAIARALPDNDDPALIVLDEPTAALPARDVEALFDTIRGLTAAGNSVILVSHHLDEILGVSDSVTVLRDGVKVATVATAEVDHDSLTNLIIGKELVRNVDRPRATRTDNPASVTITGLRGTALLDFNAQIRPGEIVGVAGLTGSGREEVAALTIGREESVTGEIVVNGTSVPTADPIKALRAGMAWICGERARYGVFASMNIASNTTVSDLRPLTVLGRLLHAKERKEVAGWIDDLGIVASGPKAGMTTLSGGNQQKVLVARALRLKPTFLVLDDPTAGIDIGAREQVHRIISGHTDESMAVLITSTDSDELARLCDRVLVMSRGYVVAELQRGVDLDAATIDHAQVAGASV</sequence>
<evidence type="ECO:0000256" key="3">
    <source>
        <dbReference type="ARBA" id="ARBA00022741"/>
    </source>
</evidence>
<dbReference type="InterPro" id="IPR003439">
    <property type="entry name" value="ABC_transporter-like_ATP-bd"/>
</dbReference>
<dbReference type="Gene3D" id="3.40.50.300">
    <property type="entry name" value="P-loop containing nucleotide triphosphate hydrolases"/>
    <property type="match status" value="2"/>
</dbReference>
<keyword evidence="7" id="KW-1185">Reference proteome</keyword>
<protein>
    <submittedName>
        <fullName evidence="6">Ribose transport system ATP-binding protein</fullName>
    </submittedName>
</protein>
<gene>
    <name evidence="6" type="ORF">BKA16_000806</name>
</gene>
<keyword evidence="1" id="KW-0813">Transport</keyword>
<dbReference type="PROSITE" id="PS00211">
    <property type="entry name" value="ABC_TRANSPORTER_1"/>
    <property type="match status" value="1"/>
</dbReference>
<evidence type="ECO:0000259" key="5">
    <source>
        <dbReference type="PROSITE" id="PS50893"/>
    </source>
</evidence>
<dbReference type="InterPro" id="IPR027417">
    <property type="entry name" value="P-loop_NTPase"/>
</dbReference>
<dbReference type="InterPro" id="IPR003593">
    <property type="entry name" value="AAA+_ATPase"/>
</dbReference>
<dbReference type="RefSeq" id="WP_183369450.1">
    <property type="nucleotide sequence ID" value="NZ_BAABHL010000128.1"/>
</dbReference>
<feature type="domain" description="ABC transporter" evidence="5">
    <location>
        <begin position="4"/>
        <end position="244"/>
    </location>
</feature>
<keyword evidence="4 6" id="KW-0067">ATP-binding</keyword>
<accession>A0A840EV79</accession>
<keyword evidence="3" id="KW-0547">Nucleotide-binding</keyword>
<dbReference type="GO" id="GO:0005524">
    <property type="term" value="F:ATP binding"/>
    <property type="evidence" value="ECO:0007669"/>
    <property type="project" value="UniProtKB-KW"/>
</dbReference>
<evidence type="ECO:0000256" key="4">
    <source>
        <dbReference type="ARBA" id="ARBA00022840"/>
    </source>
</evidence>